<accession>A0ABU4I029</accession>
<keyword evidence="2" id="KW-1133">Transmembrane helix</keyword>
<keyword evidence="4" id="KW-1185">Reference proteome</keyword>
<evidence type="ECO:0000256" key="2">
    <source>
        <dbReference type="SAM" id="Phobius"/>
    </source>
</evidence>
<dbReference type="Proteomes" id="UP001284601">
    <property type="component" value="Unassembled WGS sequence"/>
</dbReference>
<evidence type="ECO:0000256" key="1">
    <source>
        <dbReference type="SAM" id="MobiDB-lite"/>
    </source>
</evidence>
<keyword evidence="2" id="KW-0812">Transmembrane</keyword>
<organism evidence="3 4">
    <name type="scientific">Conexibacter stalactiti</name>
    <dbReference type="NCBI Taxonomy" id="1940611"/>
    <lineage>
        <taxon>Bacteria</taxon>
        <taxon>Bacillati</taxon>
        <taxon>Actinomycetota</taxon>
        <taxon>Thermoleophilia</taxon>
        <taxon>Solirubrobacterales</taxon>
        <taxon>Conexibacteraceae</taxon>
        <taxon>Conexibacter</taxon>
    </lineage>
</organism>
<dbReference type="RefSeq" id="WP_318601285.1">
    <property type="nucleotide sequence ID" value="NZ_JAWSTH010000171.1"/>
</dbReference>
<evidence type="ECO:0000313" key="4">
    <source>
        <dbReference type="Proteomes" id="UP001284601"/>
    </source>
</evidence>
<feature type="transmembrane region" description="Helical" evidence="2">
    <location>
        <begin position="22"/>
        <end position="45"/>
    </location>
</feature>
<keyword evidence="2" id="KW-0472">Membrane</keyword>
<sequence length="186" mass="20019">MEDGYVIDRPNRAKASSNTTRAIVVLLLLVSAGLQLIVILGGWSALQGSKALQLVYALLYIGMAYLVSRWNRGVLPVVAALAILLLIFAAVSGPEWLERDKPGFSTPESIFGGDGLESSVLGLVTFIVIPVQLLLIAFAAQAFRQEWHVELEVPKSRAKWKGAAPRKVIDRPGQRRGTTGTGAARG</sequence>
<protein>
    <submittedName>
        <fullName evidence="3">Uncharacterized protein</fullName>
    </submittedName>
</protein>
<gene>
    <name evidence="3" type="ORF">R7226_30445</name>
</gene>
<dbReference type="EMBL" id="JAWSTH010000171">
    <property type="protein sequence ID" value="MDW5598719.1"/>
    <property type="molecule type" value="Genomic_DNA"/>
</dbReference>
<feature type="region of interest" description="Disordered" evidence="1">
    <location>
        <begin position="162"/>
        <end position="186"/>
    </location>
</feature>
<feature type="transmembrane region" description="Helical" evidence="2">
    <location>
        <begin position="51"/>
        <end position="67"/>
    </location>
</feature>
<feature type="transmembrane region" description="Helical" evidence="2">
    <location>
        <begin position="74"/>
        <end position="93"/>
    </location>
</feature>
<name>A0ABU4I029_9ACTN</name>
<feature type="transmembrane region" description="Helical" evidence="2">
    <location>
        <begin position="120"/>
        <end position="140"/>
    </location>
</feature>
<proteinExistence type="predicted"/>
<evidence type="ECO:0000313" key="3">
    <source>
        <dbReference type="EMBL" id="MDW5598719.1"/>
    </source>
</evidence>
<reference evidence="4" key="1">
    <citation type="submission" date="2023-07" db="EMBL/GenBank/DDBJ databases">
        <title>Conexibacter stalactiti sp. nov., isolated from stalactites in a lava cave and emended description of the genus Conexibacter.</title>
        <authorList>
            <person name="Lee S.D."/>
        </authorList>
    </citation>
    <scope>NUCLEOTIDE SEQUENCE [LARGE SCALE GENOMIC DNA]</scope>
    <source>
        <strain evidence="4">KCTC 39840</strain>
    </source>
</reference>
<comment type="caution">
    <text evidence="3">The sequence shown here is derived from an EMBL/GenBank/DDBJ whole genome shotgun (WGS) entry which is preliminary data.</text>
</comment>